<dbReference type="Proteomes" id="UP000002358">
    <property type="component" value="Chromosome 1"/>
</dbReference>
<dbReference type="AlphaFoldDB" id="A0A7M7HD23"/>
<dbReference type="Gene3D" id="3.40.50.150">
    <property type="entry name" value="Vaccinia Virus protein VP39"/>
    <property type="match status" value="1"/>
</dbReference>
<feature type="region of interest" description="Disordered" evidence="1">
    <location>
        <begin position="610"/>
        <end position="672"/>
    </location>
</feature>
<feature type="compositionally biased region" description="Polar residues" evidence="1">
    <location>
        <begin position="853"/>
        <end position="862"/>
    </location>
</feature>
<organism evidence="2 3">
    <name type="scientific">Nasonia vitripennis</name>
    <name type="common">Parasitic wasp</name>
    <dbReference type="NCBI Taxonomy" id="7425"/>
    <lineage>
        <taxon>Eukaryota</taxon>
        <taxon>Metazoa</taxon>
        <taxon>Ecdysozoa</taxon>
        <taxon>Arthropoda</taxon>
        <taxon>Hexapoda</taxon>
        <taxon>Insecta</taxon>
        <taxon>Pterygota</taxon>
        <taxon>Neoptera</taxon>
        <taxon>Endopterygota</taxon>
        <taxon>Hymenoptera</taxon>
        <taxon>Apocrita</taxon>
        <taxon>Proctotrupomorpha</taxon>
        <taxon>Chalcidoidea</taxon>
        <taxon>Pteromalidae</taxon>
        <taxon>Pteromalinae</taxon>
        <taxon>Nasonia</taxon>
    </lineage>
</organism>
<feature type="compositionally biased region" description="Low complexity" evidence="1">
    <location>
        <begin position="836"/>
        <end position="850"/>
    </location>
</feature>
<evidence type="ECO:0000313" key="3">
    <source>
        <dbReference type="Proteomes" id="UP000002358"/>
    </source>
</evidence>
<feature type="compositionally biased region" description="Basic and acidic residues" evidence="1">
    <location>
        <begin position="638"/>
        <end position="652"/>
    </location>
</feature>
<dbReference type="PANTHER" id="PTHR14663:SF2">
    <property type="entry name" value="METHYLTRANSFERASE NSUN7-RELATED"/>
    <property type="match status" value="1"/>
</dbReference>
<proteinExistence type="predicted"/>
<evidence type="ECO:0000313" key="2">
    <source>
        <dbReference type="EnsemblMetazoa" id="XP_008210897"/>
    </source>
</evidence>
<dbReference type="InParanoid" id="A0A7M7HD23"/>
<keyword evidence="3" id="KW-1185">Reference proteome</keyword>
<dbReference type="KEGG" id="nvi:100120910"/>
<protein>
    <recommendedName>
        <fullName evidence="4">Methyltransferase NSUN7</fullName>
    </recommendedName>
</protein>
<evidence type="ECO:0008006" key="4">
    <source>
        <dbReference type="Google" id="ProtNLM"/>
    </source>
</evidence>
<dbReference type="OrthoDB" id="10256198at2759"/>
<dbReference type="PANTHER" id="PTHR14663">
    <property type="entry name" value="METHYLTRANSFERASE NSUN7-RELATED"/>
    <property type="match status" value="1"/>
</dbReference>
<dbReference type="InterPro" id="IPR042620">
    <property type="entry name" value="NSUN7"/>
</dbReference>
<dbReference type="EnsemblMetazoa" id="XM_008212675">
    <property type="protein sequence ID" value="XP_008210897"/>
    <property type="gene ID" value="LOC100120910"/>
</dbReference>
<dbReference type="InterPro" id="IPR029063">
    <property type="entry name" value="SAM-dependent_MTases_sf"/>
</dbReference>
<name>A0A7M7HD23_NASVI</name>
<dbReference type="GeneID" id="100120910"/>
<reference evidence="2" key="1">
    <citation type="submission" date="2021-01" db="UniProtKB">
        <authorList>
            <consortium name="EnsemblMetazoa"/>
        </authorList>
    </citation>
    <scope>IDENTIFICATION</scope>
</reference>
<accession>A0A7M7HD23</accession>
<dbReference type="RefSeq" id="XP_008210897.2">
    <property type="nucleotide sequence ID" value="XM_008212675.4"/>
</dbReference>
<sequence>MYSSMECDASLDGGNMRRRHQSGNCLRRSSLFSLYAKIFRLLLGKWDRPGTGAGGGGNLDENSEEDEYSKELDSLVLPSNEEWRLGVYYRLVELQRENDHAEAVAAALEDATLTPSKLTRILTRLYRMEDPETPTRTVRKTKRVASRHKLWDWEPDSRVSYPLTPRSSRRLDSFESTSSILEACVEPGWRLRDILLAARLLMNERELDDYADEAEMRRVFGLVYDVLRYKQILDRALDDVGFWLRHGQLKQREKVVWLLLYDMQGRKFARVGGSAAVAMRNEALREAGLLDVEQALLAMKTRLAASLSRLRIGGSALSFDELLPAHLRTAEGVTWGEEGAIASGWVNSAKLPSRRQFVEEMRKLGLTLCSNGSATTALEEDQYVFDPMCPKVVNLHEKAREKLAVSQLVRSHGFVFLERSLCVGAAALVQAIRAGKLCGPVILTHSLAPRHTGYLAELLTDLEAGRLLAFGLGENRMQHQAYLEKLGISLQRCKLFSERYTSAPASPEVERATIVLATPPCSYTGVRDVVDLAIARGGDLRLLESLTSLEAESPQQPRALLAEQMATLRYALTKPNVQLLVYEVHTLLPSETSEMIEQAVDHANKMALDKFQKDHPQRKKSPPRESTGKRSKSGKRSHSIEHLAKAQQDDAKSSNLESEDEVSHTDIPIPESDLFDMSDLNDLYNQDCSKLVDQGSFIIVVKRKEMMQFNSLFMIKVAEAKGVFGEPTKPQPPKTPELQQATLLPPETSHGGRKGHKRGKVQFERITAPTHATISRALSQKQPCPRHQQHLVHEESSVESQIRFGASDGVARSFFVWELLDVTTAVYEKLANSTSPESIIPSLSSPSVRKSSTDVNAELTSVSSNERRETKFEELRRRWRNEIIEKFETPSEPLDDALQIFSESSGTIKSNEMRQTNGDLDESTYVPQPTRRFYDSRFLDIDVNKSYFSLKKTPPSKLLNDCLEENSKGIFFDVSLKPMPRRQILPRKMSRLYRIPFRNRLEPVLEQSQGFSYLFPEDD</sequence>
<evidence type="ECO:0000256" key="1">
    <source>
        <dbReference type="SAM" id="MobiDB-lite"/>
    </source>
</evidence>
<feature type="region of interest" description="Disordered" evidence="1">
    <location>
        <begin position="836"/>
        <end position="862"/>
    </location>
</feature>